<feature type="region of interest" description="Disordered" evidence="1">
    <location>
        <begin position="203"/>
        <end position="230"/>
    </location>
</feature>
<gene>
    <name evidence="2" type="ORF">D5086_0000239650</name>
</gene>
<dbReference type="EMBL" id="RCHU01000917">
    <property type="protein sequence ID" value="TKR86251.1"/>
    <property type="molecule type" value="Genomic_DNA"/>
</dbReference>
<name>A0A4U5NT72_POPAL</name>
<reference evidence="2" key="1">
    <citation type="submission" date="2018-10" db="EMBL/GenBank/DDBJ databases">
        <title>Population genomic analysis revealed the cold adaptation of white poplar.</title>
        <authorList>
            <person name="Liu Y.-J."/>
        </authorList>
    </citation>
    <scope>NUCLEOTIDE SEQUENCE [LARGE SCALE GENOMIC DNA]</scope>
    <source>
        <strain evidence="2">PAL-ZL1</strain>
    </source>
</reference>
<dbReference type="AlphaFoldDB" id="A0A4U5NT72"/>
<feature type="compositionally biased region" description="Polar residues" evidence="1">
    <location>
        <begin position="31"/>
        <end position="45"/>
    </location>
</feature>
<comment type="caution">
    <text evidence="2">The sequence shown here is derived from an EMBL/GenBank/DDBJ whole genome shotgun (WGS) entry which is preliminary data.</text>
</comment>
<proteinExistence type="predicted"/>
<evidence type="ECO:0000256" key="1">
    <source>
        <dbReference type="SAM" id="MobiDB-lite"/>
    </source>
</evidence>
<feature type="compositionally biased region" description="Polar residues" evidence="1">
    <location>
        <begin position="312"/>
        <end position="322"/>
    </location>
</feature>
<feature type="compositionally biased region" description="Low complexity" evidence="1">
    <location>
        <begin position="217"/>
        <end position="229"/>
    </location>
</feature>
<accession>A0A4U5NT72</accession>
<evidence type="ECO:0000313" key="2">
    <source>
        <dbReference type="EMBL" id="TKR86251.1"/>
    </source>
</evidence>
<feature type="region of interest" description="Disordered" evidence="1">
    <location>
        <begin position="254"/>
        <end position="333"/>
    </location>
</feature>
<protein>
    <submittedName>
        <fullName evidence="2">Uncharacterized protein</fullName>
    </submittedName>
</protein>
<feature type="compositionally biased region" description="Low complexity" evidence="1">
    <location>
        <begin position="323"/>
        <end position="333"/>
    </location>
</feature>
<sequence length="333" mass="36136">MKLKAKSTAIQSGQGDFKLQSKRRPALRMTRVQSTSCSPAQSPSPTSIPPHSKVAFADFVHFSSDTRVLSPRRKNPSQCRAPLLLLPTVTLLVARSAQGHPSMPSPTERVPLAILVIVTPQASCNQVPLTGSTPESEMLDVLGAGPYVIFGRPLVLQIMSDFFDFRFNKLTTMPTWQLVYESLPHFCKQCKSLGHSILTCTKGHAPRNRKRSHDNLACSASSSPSAETAAFEKQDPYCAGPFINHREDPMSTEVAAVDPPSTQPHDRKRSKADGSESSDSIPGKMAAASKPTRRQYLIRSKAAATSRIGLPNSPTVSFQLLHSSDSSAPSSIF</sequence>
<feature type="region of interest" description="Disordered" evidence="1">
    <location>
        <begin position="1"/>
        <end position="48"/>
    </location>
</feature>
<organism evidence="2">
    <name type="scientific">Populus alba</name>
    <name type="common">White poplar</name>
    <dbReference type="NCBI Taxonomy" id="43335"/>
    <lineage>
        <taxon>Eukaryota</taxon>
        <taxon>Viridiplantae</taxon>
        <taxon>Streptophyta</taxon>
        <taxon>Embryophyta</taxon>
        <taxon>Tracheophyta</taxon>
        <taxon>Spermatophyta</taxon>
        <taxon>Magnoliopsida</taxon>
        <taxon>eudicotyledons</taxon>
        <taxon>Gunneridae</taxon>
        <taxon>Pentapetalae</taxon>
        <taxon>rosids</taxon>
        <taxon>fabids</taxon>
        <taxon>Malpighiales</taxon>
        <taxon>Salicaceae</taxon>
        <taxon>Saliceae</taxon>
        <taxon>Populus</taxon>
    </lineage>
</organism>